<keyword evidence="4" id="KW-0472">Membrane</keyword>
<dbReference type="RefSeq" id="WP_115091863.1">
    <property type="nucleotide sequence ID" value="NZ_CP068107.1"/>
</dbReference>
<dbReference type="Pfam" id="PF14322">
    <property type="entry name" value="SusD-like_3"/>
    <property type="match status" value="1"/>
</dbReference>
<evidence type="ECO:0000256" key="4">
    <source>
        <dbReference type="ARBA" id="ARBA00023136"/>
    </source>
</evidence>
<dbReference type="PROSITE" id="PS51257">
    <property type="entry name" value="PROKAR_LIPOPROTEIN"/>
    <property type="match status" value="1"/>
</dbReference>
<comment type="subcellular location">
    <subcellularLocation>
        <location evidence="1">Cell outer membrane</location>
    </subcellularLocation>
</comment>
<dbReference type="Proteomes" id="UP000255024">
    <property type="component" value="Unassembled WGS sequence"/>
</dbReference>
<evidence type="ECO:0000259" key="6">
    <source>
        <dbReference type="Pfam" id="PF07980"/>
    </source>
</evidence>
<protein>
    <recommendedName>
        <fullName evidence="10">SusD family</fullName>
    </recommendedName>
</protein>
<evidence type="ECO:0008006" key="10">
    <source>
        <dbReference type="Google" id="ProtNLM"/>
    </source>
</evidence>
<feature type="domain" description="RagB/SusD" evidence="6">
    <location>
        <begin position="270"/>
        <end position="461"/>
    </location>
</feature>
<comment type="similarity">
    <text evidence="2">Belongs to the SusD family.</text>
</comment>
<evidence type="ECO:0000313" key="9">
    <source>
        <dbReference type="Proteomes" id="UP000255024"/>
    </source>
</evidence>
<accession>A0A378U192</accession>
<reference evidence="8 9" key="1">
    <citation type="submission" date="2018-06" db="EMBL/GenBank/DDBJ databases">
        <authorList>
            <consortium name="Pathogen Informatics"/>
            <person name="Doyle S."/>
        </authorList>
    </citation>
    <scope>NUCLEOTIDE SEQUENCE [LARGE SCALE GENOMIC DNA]</scope>
    <source>
        <strain evidence="8 9">NCTC11179</strain>
    </source>
</reference>
<evidence type="ECO:0000256" key="5">
    <source>
        <dbReference type="ARBA" id="ARBA00023237"/>
    </source>
</evidence>
<feature type="domain" description="SusD-like N-terminal" evidence="7">
    <location>
        <begin position="22"/>
        <end position="225"/>
    </location>
</feature>
<dbReference type="AlphaFoldDB" id="A0A378U192"/>
<evidence type="ECO:0000256" key="1">
    <source>
        <dbReference type="ARBA" id="ARBA00004442"/>
    </source>
</evidence>
<dbReference type="Gene3D" id="1.25.40.390">
    <property type="match status" value="2"/>
</dbReference>
<dbReference type="GO" id="GO:0009279">
    <property type="term" value="C:cell outer membrane"/>
    <property type="evidence" value="ECO:0007669"/>
    <property type="project" value="UniProtKB-SubCell"/>
</dbReference>
<proteinExistence type="inferred from homology"/>
<name>A0A378U192_MYROD</name>
<dbReference type="Pfam" id="PF07980">
    <property type="entry name" value="SusD_RagB"/>
    <property type="match status" value="1"/>
</dbReference>
<gene>
    <name evidence="8" type="ORF">NCTC11179_02519</name>
</gene>
<evidence type="ECO:0000256" key="2">
    <source>
        <dbReference type="ARBA" id="ARBA00006275"/>
    </source>
</evidence>
<keyword evidence="9" id="KW-1185">Reference proteome</keyword>
<keyword evidence="3" id="KW-0732">Signal</keyword>
<organism evidence="8 9">
    <name type="scientific">Myroides odoratus</name>
    <name type="common">Flavobacterium odoratum</name>
    <dbReference type="NCBI Taxonomy" id="256"/>
    <lineage>
        <taxon>Bacteria</taxon>
        <taxon>Pseudomonadati</taxon>
        <taxon>Bacteroidota</taxon>
        <taxon>Flavobacteriia</taxon>
        <taxon>Flavobacteriales</taxon>
        <taxon>Flavobacteriaceae</taxon>
        <taxon>Myroides</taxon>
    </lineage>
</organism>
<dbReference type="EMBL" id="UGQL01000002">
    <property type="protein sequence ID" value="STZ69029.1"/>
    <property type="molecule type" value="Genomic_DNA"/>
</dbReference>
<evidence type="ECO:0000256" key="3">
    <source>
        <dbReference type="ARBA" id="ARBA00022729"/>
    </source>
</evidence>
<dbReference type="InterPro" id="IPR011990">
    <property type="entry name" value="TPR-like_helical_dom_sf"/>
</dbReference>
<dbReference type="InterPro" id="IPR012944">
    <property type="entry name" value="SusD_RagB_dom"/>
</dbReference>
<evidence type="ECO:0000313" key="8">
    <source>
        <dbReference type="EMBL" id="STZ69029.1"/>
    </source>
</evidence>
<sequence length="493" mass="56422">MRYLKYITGVVAGIALVGCSSFLEENPDQRTTIDSPEKIKQLLVYAYPSANNFYALEAMTDNFGDSRRTANTALDNTAYYSWKDETQESWDSPSEFWEASYKAISQANQALESVETVQMTKEMYEGIKGEALLARAYAHWMLANTFCEAYDPNTAASKQGIPYVDEVEEELIKEYKRGTLADVYARLEADIVEGVRLAKDEAFFSPNPSFHFTKGAGSALAARFFAHKGDWDKVLEYTNVFGDKAINLRDIRTYAGVFPNAQGQLYGDQKEKANLLIVGSRSLLRRYYSSIRFGMVRPILNDMMSKYNPYGRSYAYEMSYWASQDVYFQPKFHEYFVYENQGAGTGMPYVNVPLLTVDEAFLYRIEAKIMKDQYDEAANMIGYFAKFKTAGNLNESTVTLANVLRGVPTADEYKPFYQMNDTQSRLMKYVSELRRREFVHMGYRWFDIKRFNLEVVHTFDIEGTREVLTAQDKRKAIQLPQSALGAGLTPNER</sequence>
<keyword evidence="5" id="KW-0998">Cell outer membrane</keyword>
<evidence type="ECO:0000259" key="7">
    <source>
        <dbReference type="Pfam" id="PF14322"/>
    </source>
</evidence>
<dbReference type="InterPro" id="IPR033985">
    <property type="entry name" value="SusD-like_N"/>
</dbReference>
<dbReference type="SUPFAM" id="SSF48452">
    <property type="entry name" value="TPR-like"/>
    <property type="match status" value="1"/>
</dbReference>